<dbReference type="EMBL" id="JBHSCY010000001">
    <property type="protein sequence ID" value="MFC4267296.1"/>
    <property type="molecule type" value="Genomic_DNA"/>
</dbReference>
<proteinExistence type="predicted"/>
<dbReference type="InterPro" id="IPR022172">
    <property type="entry name" value="DUF3703"/>
</dbReference>
<keyword evidence="3" id="KW-1185">Reference proteome</keyword>
<feature type="transmembrane region" description="Helical" evidence="1">
    <location>
        <begin position="67"/>
        <end position="85"/>
    </location>
</feature>
<organism evidence="2 3">
    <name type="scientific">Polaribacter marinivivus</name>
    <dbReference type="NCBI Taxonomy" id="1524260"/>
    <lineage>
        <taxon>Bacteria</taxon>
        <taxon>Pseudomonadati</taxon>
        <taxon>Bacteroidota</taxon>
        <taxon>Flavobacteriia</taxon>
        <taxon>Flavobacteriales</taxon>
        <taxon>Flavobacteriaceae</taxon>
    </lineage>
</organism>
<sequence>MKQKVLKKVFYRQLNLAKKLINEKKYKTAFYHLENAHILGQKNIYRHTLSHYWMLIYALKKKSKKEIFGQILRIFASIFFTLIWVPRGNTGGTNISPIKILPVRKELKKYF</sequence>
<comment type="caution">
    <text evidence="2">The sequence shown here is derived from an EMBL/GenBank/DDBJ whole genome shotgun (WGS) entry which is preliminary data.</text>
</comment>
<reference evidence="3" key="1">
    <citation type="journal article" date="2019" name="Int. J. Syst. Evol. Microbiol.">
        <title>The Global Catalogue of Microorganisms (GCM) 10K type strain sequencing project: providing services to taxonomists for standard genome sequencing and annotation.</title>
        <authorList>
            <consortium name="The Broad Institute Genomics Platform"/>
            <consortium name="The Broad Institute Genome Sequencing Center for Infectious Disease"/>
            <person name="Wu L."/>
            <person name="Ma J."/>
        </authorList>
    </citation>
    <scope>NUCLEOTIDE SEQUENCE [LARGE SCALE GENOMIC DNA]</scope>
    <source>
        <strain evidence="3">CECT 8655</strain>
    </source>
</reference>
<evidence type="ECO:0000313" key="3">
    <source>
        <dbReference type="Proteomes" id="UP001595826"/>
    </source>
</evidence>
<keyword evidence="1" id="KW-0472">Membrane</keyword>
<dbReference type="Proteomes" id="UP001595826">
    <property type="component" value="Unassembled WGS sequence"/>
</dbReference>
<keyword evidence="1" id="KW-0812">Transmembrane</keyword>
<dbReference type="Pfam" id="PF12487">
    <property type="entry name" value="DUF3703"/>
    <property type="match status" value="1"/>
</dbReference>
<gene>
    <name evidence="2" type="ORF">ACFOWD_00130</name>
</gene>
<dbReference type="RefSeq" id="WP_377407081.1">
    <property type="nucleotide sequence ID" value="NZ_JBHSCY010000001.1"/>
</dbReference>
<name>A0ABV8R4X9_9FLAO</name>
<evidence type="ECO:0000313" key="2">
    <source>
        <dbReference type="EMBL" id="MFC4267296.1"/>
    </source>
</evidence>
<keyword evidence="1" id="KW-1133">Transmembrane helix</keyword>
<protein>
    <submittedName>
        <fullName evidence="2">DUF3703 domain-containing protein</fullName>
    </submittedName>
</protein>
<accession>A0ABV8R4X9</accession>
<evidence type="ECO:0000256" key="1">
    <source>
        <dbReference type="SAM" id="Phobius"/>
    </source>
</evidence>